<accession>A0ACC2SI83</accession>
<name>A0ACC2SI83_9FUNG</name>
<dbReference type="Proteomes" id="UP001165960">
    <property type="component" value="Unassembled WGS sequence"/>
</dbReference>
<evidence type="ECO:0000313" key="2">
    <source>
        <dbReference type="Proteomes" id="UP001165960"/>
    </source>
</evidence>
<reference evidence="1" key="1">
    <citation type="submission" date="2022-04" db="EMBL/GenBank/DDBJ databases">
        <title>Genome of the entomopathogenic fungus Entomophthora muscae.</title>
        <authorList>
            <person name="Elya C."/>
            <person name="Lovett B.R."/>
            <person name="Lee E."/>
            <person name="Macias A.M."/>
            <person name="Hajek A.E."/>
            <person name="De Bivort B.L."/>
            <person name="Kasson M.T."/>
            <person name="De Fine Licht H.H."/>
            <person name="Stajich J.E."/>
        </authorList>
    </citation>
    <scope>NUCLEOTIDE SEQUENCE</scope>
    <source>
        <strain evidence="1">Berkeley</strain>
    </source>
</reference>
<gene>
    <name evidence="1" type="ORF">DSO57_1014324</name>
</gene>
<dbReference type="EMBL" id="QTSX02005025">
    <property type="protein sequence ID" value="KAJ9062094.1"/>
    <property type="molecule type" value="Genomic_DNA"/>
</dbReference>
<keyword evidence="2" id="KW-1185">Reference proteome</keyword>
<proteinExistence type="predicted"/>
<sequence>MKLLFLVAMLPLALADKCYGHGECIFDFKQSPAFKDFTHDLEKANTEAIKVYTKMMDGFISLHETKDSYGLIPEDMTDSYNGQVSEFVGLHVHASYGAARDRLLTILKMKKEAADKISRDQQEAESIQLRKSAGQHDYATNVESFKEKVDKIRYEAREKKDLAQQEFNESDQKVTGLYRSYHSKTSVIDQRKVKEARDFWREVQKRVATLEDEELESELNRVPSEGRELEIQKLKAELAARKETRRKNAIIPDDPKGRITKKQRIVLRELKRRMDKLKEPTKDQIKVLDNIELDEF</sequence>
<organism evidence="1 2">
    <name type="scientific">Entomophthora muscae</name>
    <dbReference type="NCBI Taxonomy" id="34485"/>
    <lineage>
        <taxon>Eukaryota</taxon>
        <taxon>Fungi</taxon>
        <taxon>Fungi incertae sedis</taxon>
        <taxon>Zoopagomycota</taxon>
        <taxon>Entomophthoromycotina</taxon>
        <taxon>Entomophthoromycetes</taxon>
        <taxon>Entomophthorales</taxon>
        <taxon>Entomophthoraceae</taxon>
        <taxon>Entomophthora</taxon>
    </lineage>
</organism>
<comment type="caution">
    <text evidence="1">The sequence shown here is derived from an EMBL/GenBank/DDBJ whole genome shotgun (WGS) entry which is preliminary data.</text>
</comment>
<evidence type="ECO:0000313" key="1">
    <source>
        <dbReference type="EMBL" id="KAJ9062094.1"/>
    </source>
</evidence>
<protein>
    <submittedName>
        <fullName evidence="1">Uncharacterized protein</fullName>
    </submittedName>
</protein>